<sequence>MIKNGLFPVLAFLLSFPMPLLAADAFLIQNGQPEAEIVISKKPSRTTRLAAQEMQTYLKKISGAELKIVAEPTAEVPVKIYIGSSTHTKRLGITSDNLKYGAYRIVSGKNWLALIGDDTDFVPIEPWPRSNNDIVSGKMQAAWDEITGEHWGYPHSQMRKHYTGAASLFGTPREQKVDKDGNVNVWGFDERGSFNAVCGYLRSLGVRWYLPGDSGEIVPNLKTIALPEIDQTVEPDFPLRTLNFRFAVYGREA</sequence>
<dbReference type="Gene3D" id="3.30.379.10">
    <property type="entry name" value="Chitobiase/beta-hexosaminidase domain 2-like"/>
    <property type="match status" value="1"/>
</dbReference>
<protein>
    <submittedName>
        <fullName evidence="3">Uncharacterized protein</fullName>
    </submittedName>
</protein>
<evidence type="ECO:0000313" key="3">
    <source>
        <dbReference type="EMBL" id="HCO23689.1"/>
    </source>
</evidence>
<evidence type="ECO:0000313" key="4">
    <source>
        <dbReference type="Proteomes" id="UP000263642"/>
    </source>
</evidence>
<feature type="chain" id="PRO_5017759753" evidence="2">
    <location>
        <begin position="23"/>
        <end position="253"/>
    </location>
</feature>
<evidence type="ECO:0000256" key="1">
    <source>
        <dbReference type="ARBA" id="ARBA00022801"/>
    </source>
</evidence>
<accession>A0A3D3R4L4</accession>
<dbReference type="EMBL" id="DQAY01000068">
    <property type="protein sequence ID" value="HCO23689.1"/>
    <property type="molecule type" value="Genomic_DNA"/>
</dbReference>
<feature type="non-terminal residue" evidence="3">
    <location>
        <position position="253"/>
    </location>
</feature>
<dbReference type="GO" id="GO:0016787">
    <property type="term" value="F:hydrolase activity"/>
    <property type="evidence" value="ECO:0007669"/>
    <property type="project" value="UniProtKB-KW"/>
</dbReference>
<comment type="caution">
    <text evidence="3">The sequence shown here is derived from an EMBL/GenBank/DDBJ whole genome shotgun (WGS) entry which is preliminary data.</text>
</comment>
<name>A0A3D3R4L4_9PLAN</name>
<dbReference type="Proteomes" id="UP000263642">
    <property type="component" value="Unassembled WGS sequence"/>
</dbReference>
<proteinExistence type="predicted"/>
<keyword evidence="1" id="KW-0378">Hydrolase</keyword>
<evidence type="ECO:0000256" key="2">
    <source>
        <dbReference type="SAM" id="SignalP"/>
    </source>
</evidence>
<organism evidence="3 4">
    <name type="scientific">Gimesia maris</name>
    <dbReference type="NCBI Taxonomy" id="122"/>
    <lineage>
        <taxon>Bacteria</taxon>
        <taxon>Pseudomonadati</taxon>
        <taxon>Planctomycetota</taxon>
        <taxon>Planctomycetia</taxon>
        <taxon>Planctomycetales</taxon>
        <taxon>Planctomycetaceae</taxon>
        <taxon>Gimesia</taxon>
    </lineage>
</organism>
<feature type="signal peptide" evidence="2">
    <location>
        <begin position="1"/>
        <end position="22"/>
    </location>
</feature>
<keyword evidence="2" id="KW-0732">Signal</keyword>
<dbReference type="InterPro" id="IPR029018">
    <property type="entry name" value="Hex-like_dom2"/>
</dbReference>
<dbReference type="AlphaFoldDB" id="A0A3D3R4L4"/>
<gene>
    <name evidence="3" type="ORF">DIT97_11760</name>
</gene>
<reference evidence="3 4" key="1">
    <citation type="journal article" date="2018" name="Nat. Biotechnol.">
        <title>A standardized bacterial taxonomy based on genome phylogeny substantially revises the tree of life.</title>
        <authorList>
            <person name="Parks D.H."/>
            <person name="Chuvochina M."/>
            <person name="Waite D.W."/>
            <person name="Rinke C."/>
            <person name="Skarshewski A."/>
            <person name="Chaumeil P.A."/>
            <person name="Hugenholtz P."/>
        </authorList>
    </citation>
    <scope>NUCLEOTIDE SEQUENCE [LARGE SCALE GENOMIC DNA]</scope>
    <source>
        <strain evidence="3">UBA9375</strain>
    </source>
</reference>
<dbReference type="GO" id="GO:0005975">
    <property type="term" value="P:carbohydrate metabolic process"/>
    <property type="evidence" value="ECO:0007669"/>
    <property type="project" value="UniProtKB-ARBA"/>
</dbReference>